<evidence type="ECO:0000256" key="10">
    <source>
        <dbReference type="ARBA" id="ARBA00023237"/>
    </source>
</evidence>
<keyword evidence="9" id="KW-0472">Membrane</keyword>
<reference evidence="13 15" key="2">
    <citation type="submission" date="2022-03" db="EMBL/GenBank/DDBJ databases">
        <title>Genome sequencing of Morococcus cerebrosus.</title>
        <authorList>
            <person name="Baek M.-G."/>
            <person name="Yi H."/>
        </authorList>
    </citation>
    <scope>NUCLEOTIDE SEQUENCE [LARGE SCALE GENOMIC DNA]</scope>
    <source>
        <strain evidence="13 15">CIP 81.93</strain>
    </source>
</reference>
<keyword evidence="3" id="KW-0813">Transport</keyword>
<dbReference type="InterPro" id="IPR033900">
    <property type="entry name" value="Gram_neg_porin_domain"/>
</dbReference>
<evidence type="ECO:0000256" key="6">
    <source>
        <dbReference type="ARBA" id="ARBA00022729"/>
    </source>
</evidence>
<dbReference type="Proteomes" id="UP000829504">
    <property type="component" value="Chromosome"/>
</dbReference>
<dbReference type="PANTHER" id="PTHR34501">
    <property type="entry name" value="PROTEIN YDDL-RELATED"/>
    <property type="match status" value="1"/>
</dbReference>
<reference evidence="12 14" key="1">
    <citation type="submission" date="2014-12" db="EMBL/GenBank/DDBJ databases">
        <title>Genome sequence of Morococcus cerebrosus.</title>
        <authorList>
            <person name="Shin S.-K."/>
            <person name="Yi H."/>
        </authorList>
    </citation>
    <scope>NUCLEOTIDE SEQUENCE [LARGE SCALE GENOMIC DNA]</scope>
    <source>
        <strain evidence="12 14">CIP 81.93</strain>
    </source>
</reference>
<evidence type="ECO:0000313" key="12">
    <source>
        <dbReference type="EMBL" id="KIC06763.1"/>
    </source>
</evidence>
<proteinExistence type="predicted"/>
<keyword evidence="6 11" id="KW-0732">Signal</keyword>
<evidence type="ECO:0000313" key="13">
    <source>
        <dbReference type="EMBL" id="UNV86741.1"/>
    </source>
</evidence>
<dbReference type="PATRIC" id="fig|1056807.3.peg.1744"/>
<evidence type="ECO:0000256" key="9">
    <source>
        <dbReference type="ARBA" id="ARBA00023136"/>
    </source>
</evidence>
<evidence type="ECO:0000256" key="3">
    <source>
        <dbReference type="ARBA" id="ARBA00022448"/>
    </source>
</evidence>
<name>A0A0C1EDA3_9NEIS</name>
<dbReference type="EMBL" id="CP094242">
    <property type="protein sequence ID" value="UNV86741.1"/>
    <property type="molecule type" value="Genomic_DNA"/>
</dbReference>
<evidence type="ECO:0000256" key="2">
    <source>
        <dbReference type="ARBA" id="ARBA00011233"/>
    </source>
</evidence>
<dbReference type="CDD" id="cd00342">
    <property type="entry name" value="gram_neg_porins"/>
    <property type="match status" value="1"/>
</dbReference>
<dbReference type="GO" id="GO:0046930">
    <property type="term" value="C:pore complex"/>
    <property type="evidence" value="ECO:0007669"/>
    <property type="project" value="UniProtKB-KW"/>
</dbReference>
<dbReference type="PRINTS" id="PR00184">
    <property type="entry name" value="NEISSPPORIN"/>
</dbReference>
<dbReference type="Gene3D" id="2.40.160.10">
    <property type="entry name" value="Porin"/>
    <property type="match status" value="1"/>
</dbReference>
<evidence type="ECO:0000256" key="11">
    <source>
        <dbReference type="SAM" id="SignalP"/>
    </source>
</evidence>
<evidence type="ECO:0000313" key="15">
    <source>
        <dbReference type="Proteomes" id="UP000829504"/>
    </source>
</evidence>
<dbReference type="InterPro" id="IPR050298">
    <property type="entry name" value="Gram-neg_bact_OMP"/>
</dbReference>
<dbReference type="InterPro" id="IPR002299">
    <property type="entry name" value="Porin_Neis"/>
</dbReference>
<keyword evidence="4" id="KW-1134">Transmembrane beta strand</keyword>
<dbReference type="GO" id="GO:0015288">
    <property type="term" value="F:porin activity"/>
    <property type="evidence" value="ECO:0007669"/>
    <property type="project" value="UniProtKB-KW"/>
</dbReference>
<evidence type="ECO:0000256" key="7">
    <source>
        <dbReference type="ARBA" id="ARBA00023065"/>
    </source>
</evidence>
<gene>
    <name evidence="12" type="ORF">MCC93_18170</name>
    <name evidence="13" type="ORF">MON37_08665</name>
</gene>
<dbReference type="Pfam" id="PF00267">
    <property type="entry name" value="Porin_1"/>
    <property type="match status" value="1"/>
</dbReference>
<dbReference type="AlphaFoldDB" id="A0A0C1EDA3"/>
<keyword evidence="15" id="KW-1185">Reference proteome</keyword>
<dbReference type="PANTHER" id="PTHR34501:SF9">
    <property type="entry name" value="MAJOR OUTER MEMBRANE PROTEIN P.IA"/>
    <property type="match status" value="1"/>
</dbReference>
<evidence type="ECO:0000256" key="1">
    <source>
        <dbReference type="ARBA" id="ARBA00004571"/>
    </source>
</evidence>
<dbReference type="InterPro" id="IPR001702">
    <property type="entry name" value="Porin_Gram-ve"/>
</dbReference>
<dbReference type="SUPFAM" id="SSF56935">
    <property type="entry name" value="Porins"/>
    <property type="match status" value="1"/>
</dbReference>
<dbReference type="PRINTS" id="PR00182">
    <property type="entry name" value="ECOLNEIPORIN"/>
</dbReference>
<keyword evidence="7" id="KW-0406">Ion transport</keyword>
<organism evidence="12 14">
    <name type="scientific">Morococcus cerebrosus</name>
    <dbReference type="NCBI Taxonomy" id="1056807"/>
    <lineage>
        <taxon>Bacteria</taxon>
        <taxon>Pseudomonadati</taxon>
        <taxon>Pseudomonadota</taxon>
        <taxon>Betaproteobacteria</taxon>
        <taxon>Neisseriales</taxon>
        <taxon>Neisseriaceae</taxon>
        <taxon>Morococcus</taxon>
    </lineage>
</organism>
<keyword evidence="5" id="KW-0812">Transmembrane</keyword>
<evidence type="ECO:0000313" key="14">
    <source>
        <dbReference type="Proteomes" id="UP000031390"/>
    </source>
</evidence>
<keyword evidence="10" id="KW-0998">Cell outer membrane</keyword>
<feature type="chain" id="PRO_5002130740" evidence="11">
    <location>
        <begin position="20"/>
        <end position="373"/>
    </location>
</feature>
<dbReference type="Proteomes" id="UP000031390">
    <property type="component" value="Unassembled WGS sequence"/>
</dbReference>
<dbReference type="EMBL" id="JUFZ01000086">
    <property type="protein sequence ID" value="KIC06763.1"/>
    <property type="molecule type" value="Genomic_DNA"/>
</dbReference>
<comment type="subcellular location">
    <subcellularLocation>
        <location evidence="1">Cell outer membrane</location>
        <topology evidence="1">Multi-pass membrane protein</topology>
    </subcellularLocation>
</comment>
<dbReference type="GO" id="GO:0009279">
    <property type="term" value="C:cell outer membrane"/>
    <property type="evidence" value="ECO:0007669"/>
    <property type="project" value="UniProtKB-SubCell"/>
</dbReference>
<dbReference type="GO" id="GO:0034220">
    <property type="term" value="P:monoatomic ion transmembrane transport"/>
    <property type="evidence" value="ECO:0007669"/>
    <property type="project" value="InterPro"/>
</dbReference>
<dbReference type="RefSeq" id="WP_039408654.1">
    <property type="nucleotide sequence ID" value="NZ_CP094242.1"/>
</dbReference>
<protein>
    <submittedName>
        <fullName evidence="12">Major outer membrane protein P.IB</fullName>
    </submittedName>
    <submittedName>
        <fullName evidence="13">Porin</fullName>
    </submittedName>
</protein>
<feature type="signal peptide" evidence="11">
    <location>
        <begin position="1"/>
        <end position="19"/>
    </location>
</feature>
<comment type="subunit">
    <text evidence="2">Homotrimer.</text>
</comment>
<evidence type="ECO:0000256" key="4">
    <source>
        <dbReference type="ARBA" id="ARBA00022452"/>
    </source>
</evidence>
<dbReference type="InterPro" id="IPR023614">
    <property type="entry name" value="Porin_dom_sf"/>
</dbReference>
<accession>A0A0C1EDA3</accession>
<keyword evidence="8" id="KW-0626">Porin</keyword>
<evidence type="ECO:0000256" key="5">
    <source>
        <dbReference type="ARBA" id="ARBA00022692"/>
    </source>
</evidence>
<sequence length="373" mass="40743">MKKAIIALTIAALPFAASAEVVLYGQVKSTITSGQVKIKGNEGTEKSATATRINDNTSRIGFKGSEKLSDDLKAIWQVEQRTSILGESNSQSFGNRDSFIGLEGSFGKVRVGNMNNMLNEMDTIDPWLYKTNAMGLGINTRTGVRTTSVRYDSPSFGGFKFNASYAPRDNRNPDDKYKHEKPSKEQYTAGLTYENSGFTTNLAYGHYKGAYTDKNGKIKAAQIAKIESYYDKNNLFVGVGAQYTKGHESANKYLGYFTDDFNTYKGTDITADAGKNEAVKVADAAVTVGYTFGNLTPRLTYAHGWAAKGVNSGEKLVDKFDQVVVGANYKFSKRTSMLAHAGYMKLGSKTRLTPTQTGSVEQKAVSLGMVHKF</sequence>
<evidence type="ECO:0000256" key="8">
    <source>
        <dbReference type="ARBA" id="ARBA00023114"/>
    </source>
</evidence>